<feature type="non-terminal residue" evidence="2">
    <location>
        <position position="1"/>
    </location>
</feature>
<sequence>DKGSPVWRHVDIATLSMRKLSEDFIENYVEQEWDNIRYCVGCYEIEGSGVQLFTDIKGSQFTIMGLPLLHVLDYLRDRGIMPS</sequence>
<accession>A0A3B0SS40</accession>
<dbReference type="InterPro" id="IPR029001">
    <property type="entry name" value="ITPase-like_fam"/>
</dbReference>
<dbReference type="SUPFAM" id="SSF52972">
    <property type="entry name" value="ITPase-like"/>
    <property type="match status" value="1"/>
</dbReference>
<dbReference type="Pfam" id="PF02545">
    <property type="entry name" value="Maf"/>
    <property type="match status" value="1"/>
</dbReference>
<gene>
    <name evidence="2" type="ORF">MNBD_ALPHA04-1814</name>
</gene>
<evidence type="ECO:0008006" key="3">
    <source>
        <dbReference type="Google" id="ProtNLM"/>
    </source>
</evidence>
<dbReference type="EMBL" id="UOEF01000428">
    <property type="protein sequence ID" value="VAW05092.1"/>
    <property type="molecule type" value="Genomic_DNA"/>
</dbReference>
<dbReference type="InterPro" id="IPR003697">
    <property type="entry name" value="Maf-like"/>
</dbReference>
<reference evidence="2" key="1">
    <citation type="submission" date="2018-06" db="EMBL/GenBank/DDBJ databases">
        <authorList>
            <person name="Zhirakovskaya E."/>
        </authorList>
    </citation>
    <scope>NUCLEOTIDE SEQUENCE</scope>
</reference>
<name>A0A3B0SS40_9ZZZZ</name>
<keyword evidence="1" id="KW-0378">Hydrolase</keyword>
<proteinExistence type="predicted"/>
<organism evidence="2">
    <name type="scientific">hydrothermal vent metagenome</name>
    <dbReference type="NCBI Taxonomy" id="652676"/>
    <lineage>
        <taxon>unclassified sequences</taxon>
        <taxon>metagenomes</taxon>
        <taxon>ecological metagenomes</taxon>
    </lineage>
</organism>
<evidence type="ECO:0000313" key="2">
    <source>
        <dbReference type="EMBL" id="VAW05092.1"/>
    </source>
</evidence>
<protein>
    <recommendedName>
        <fullName evidence="3">Septum formation protein Maf</fullName>
    </recommendedName>
</protein>
<evidence type="ECO:0000256" key="1">
    <source>
        <dbReference type="ARBA" id="ARBA00022801"/>
    </source>
</evidence>
<dbReference type="AlphaFoldDB" id="A0A3B0SS40"/>
<dbReference type="Gene3D" id="3.90.950.10">
    <property type="match status" value="1"/>
</dbReference>
<dbReference type="GO" id="GO:0047429">
    <property type="term" value="F:nucleoside triphosphate diphosphatase activity"/>
    <property type="evidence" value="ECO:0007669"/>
    <property type="project" value="InterPro"/>
</dbReference>